<reference evidence="2" key="1">
    <citation type="submission" date="2018-05" db="EMBL/GenBank/DDBJ databases">
        <title>Draft genome of Mucuna pruriens seed.</title>
        <authorList>
            <person name="Nnadi N.E."/>
            <person name="Vos R."/>
            <person name="Hasami M.H."/>
            <person name="Devisetty U.K."/>
            <person name="Aguiy J.C."/>
        </authorList>
    </citation>
    <scope>NUCLEOTIDE SEQUENCE [LARGE SCALE GENOMIC DNA]</scope>
    <source>
        <strain evidence="2">JCA_2017</strain>
    </source>
</reference>
<dbReference type="Proteomes" id="UP000257109">
    <property type="component" value="Unassembled WGS sequence"/>
</dbReference>
<dbReference type="CDD" id="cd22157">
    <property type="entry name" value="F-box_AtFBW1-like"/>
    <property type="match status" value="1"/>
</dbReference>
<accession>A0A371EWA3</accession>
<gene>
    <name evidence="2" type="ORF">CR513_50427</name>
</gene>
<dbReference type="AlphaFoldDB" id="A0A371EWA3"/>
<name>A0A371EWA3_MUCPR</name>
<protein>
    <recommendedName>
        <fullName evidence="1">F-box domain-containing protein</fullName>
    </recommendedName>
</protein>
<evidence type="ECO:0000313" key="2">
    <source>
        <dbReference type="EMBL" id="RDX70340.1"/>
    </source>
</evidence>
<comment type="caution">
    <text evidence="2">The sequence shown here is derived from an EMBL/GenBank/DDBJ whole genome shotgun (WGS) entry which is preliminary data.</text>
</comment>
<proteinExistence type="predicted"/>
<dbReference type="InterPro" id="IPR001810">
    <property type="entry name" value="F-box_dom"/>
</dbReference>
<keyword evidence="3" id="KW-1185">Reference proteome</keyword>
<dbReference type="OrthoDB" id="1071894at2759"/>
<feature type="domain" description="F-box" evidence="1">
    <location>
        <begin position="13"/>
        <end position="44"/>
    </location>
</feature>
<evidence type="ECO:0000259" key="1">
    <source>
        <dbReference type="Pfam" id="PF00646"/>
    </source>
</evidence>
<dbReference type="Pfam" id="PF00646">
    <property type="entry name" value="F-box"/>
    <property type="match status" value="1"/>
</dbReference>
<evidence type="ECO:0000313" key="3">
    <source>
        <dbReference type="Proteomes" id="UP000257109"/>
    </source>
</evidence>
<dbReference type="EMBL" id="QJKJ01011742">
    <property type="protein sequence ID" value="RDX70340.1"/>
    <property type="molecule type" value="Genomic_DNA"/>
</dbReference>
<sequence length="176" mass="20047">MDGWRVCGAVLYDELVEKILSWLPVKYLIRFKCMCKSWNSLMAWVTLVGETLDNMTFQISKDQIHLKLYVSLKSHNDKRLGGPIEMGTWMHDIIWRETNVKCKVWESGRGADWFLENGGNTVFIKGLILAKGGGEAICGCTKKPDEVRRLTLLTGEGGPKNKFFYHLGRSLVAMIF</sequence>
<dbReference type="SUPFAM" id="SSF81383">
    <property type="entry name" value="F-box domain"/>
    <property type="match status" value="1"/>
</dbReference>
<feature type="non-terminal residue" evidence="2">
    <location>
        <position position="1"/>
    </location>
</feature>
<organism evidence="2 3">
    <name type="scientific">Mucuna pruriens</name>
    <name type="common">Velvet bean</name>
    <name type="synonym">Dolichos pruriens</name>
    <dbReference type="NCBI Taxonomy" id="157652"/>
    <lineage>
        <taxon>Eukaryota</taxon>
        <taxon>Viridiplantae</taxon>
        <taxon>Streptophyta</taxon>
        <taxon>Embryophyta</taxon>
        <taxon>Tracheophyta</taxon>
        <taxon>Spermatophyta</taxon>
        <taxon>Magnoliopsida</taxon>
        <taxon>eudicotyledons</taxon>
        <taxon>Gunneridae</taxon>
        <taxon>Pentapetalae</taxon>
        <taxon>rosids</taxon>
        <taxon>fabids</taxon>
        <taxon>Fabales</taxon>
        <taxon>Fabaceae</taxon>
        <taxon>Papilionoideae</taxon>
        <taxon>50 kb inversion clade</taxon>
        <taxon>NPAAA clade</taxon>
        <taxon>indigoferoid/millettioid clade</taxon>
        <taxon>Phaseoleae</taxon>
        <taxon>Mucuna</taxon>
    </lineage>
</organism>
<dbReference type="Gene3D" id="1.20.1280.50">
    <property type="match status" value="1"/>
</dbReference>
<dbReference type="InterPro" id="IPR036047">
    <property type="entry name" value="F-box-like_dom_sf"/>
</dbReference>